<dbReference type="SUPFAM" id="SSF46785">
    <property type="entry name" value="Winged helix' DNA-binding domain"/>
    <property type="match status" value="1"/>
</dbReference>
<dbReference type="Pfam" id="PF03466">
    <property type="entry name" value="LysR_substrate"/>
    <property type="match status" value="1"/>
</dbReference>
<dbReference type="AlphaFoldDB" id="A0A375BNK0"/>
<dbReference type="EMBL" id="OFSP01000014">
    <property type="protein sequence ID" value="SOY48685.1"/>
    <property type="molecule type" value="Genomic_DNA"/>
</dbReference>
<comment type="caution">
    <text evidence="6">The sequence shown here is derived from an EMBL/GenBank/DDBJ whole genome shotgun (WGS) entry which is preliminary data.</text>
</comment>
<dbReference type="Pfam" id="PF00126">
    <property type="entry name" value="HTH_1"/>
    <property type="match status" value="1"/>
</dbReference>
<evidence type="ECO:0000313" key="6">
    <source>
        <dbReference type="EMBL" id="SOY48685.1"/>
    </source>
</evidence>
<dbReference type="InterPro" id="IPR036390">
    <property type="entry name" value="WH_DNA-bd_sf"/>
</dbReference>
<dbReference type="GO" id="GO:0003700">
    <property type="term" value="F:DNA-binding transcription factor activity"/>
    <property type="evidence" value="ECO:0007669"/>
    <property type="project" value="InterPro"/>
</dbReference>
<dbReference type="Gene3D" id="3.40.190.10">
    <property type="entry name" value="Periplasmic binding protein-like II"/>
    <property type="match status" value="2"/>
</dbReference>
<dbReference type="PROSITE" id="PS50931">
    <property type="entry name" value="HTH_LYSR"/>
    <property type="match status" value="1"/>
</dbReference>
<dbReference type="Gene3D" id="1.10.10.10">
    <property type="entry name" value="Winged helix-like DNA-binding domain superfamily/Winged helix DNA-binding domain"/>
    <property type="match status" value="1"/>
</dbReference>
<comment type="similarity">
    <text evidence="1">Belongs to the LysR transcriptional regulatory family.</text>
</comment>
<reference evidence="6" key="1">
    <citation type="submission" date="2018-01" db="EMBL/GenBank/DDBJ databases">
        <authorList>
            <person name="Clerissi C."/>
        </authorList>
    </citation>
    <scope>NUCLEOTIDE SEQUENCE</scope>
    <source>
        <strain evidence="6">Cupriavidus taiwanensis STM 3521</strain>
    </source>
</reference>
<gene>
    <name evidence="6" type="ORF">CBM2589_B210079</name>
</gene>
<dbReference type="InterPro" id="IPR036388">
    <property type="entry name" value="WH-like_DNA-bd_sf"/>
</dbReference>
<evidence type="ECO:0000259" key="5">
    <source>
        <dbReference type="PROSITE" id="PS50931"/>
    </source>
</evidence>
<dbReference type="PANTHER" id="PTHR30419:SF8">
    <property type="entry name" value="NITROGEN ASSIMILATION TRANSCRIPTIONAL ACTIVATOR-RELATED"/>
    <property type="match status" value="1"/>
</dbReference>
<dbReference type="PANTHER" id="PTHR30419">
    <property type="entry name" value="HTH-TYPE TRANSCRIPTIONAL REGULATOR YBHD"/>
    <property type="match status" value="1"/>
</dbReference>
<accession>A0A375BNK0</accession>
<dbReference type="Proteomes" id="UP000256297">
    <property type="component" value="Chromosome CBM2589_b"/>
</dbReference>
<keyword evidence="4" id="KW-0804">Transcription</keyword>
<dbReference type="SUPFAM" id="SSF53850">
    <property type="entry name" value="Periplasmic binding protein-like II"/>
    <property type="match status" value="1"/>
</dbReference>
<organism evidence="6">
    <name type="scientific">Cupriavidus taiwanensis</name>
    <dbReference type="NCBI Taxonomy" id="164546"/>
    <lineage>
        <taxon>Bacteria</taxon>
        <taxon>Pseudomonadati</taxon>
        <taxon>Pseudomonadota</taxon>
        <taxon>Betaproteobacteria</taxon>
        <taxon>Burkholderiales</taxon>
        <taxon>Burkholderiaceae</taxon>
        <taxon>Cupriavidus</taxon>
    </lineage>
</organism>
<evidence type="ECO:0000256" key="2">
    <source>
        <dbReference type="ARBA" id="ARBA00023015"/>
    </source>
</evidence>
<keyword evidence="2" id="KW-0805">Transcription regulation</keyword>
<sequence length="333" mass="35833">MSPASAARAAGATPLPSRIDRLRIRHLRLLDLVARSGSLTAAGEVLHLSQPAVTKMLQELELAFGCKLIERTPRGARLSLAGERALERLRVVLGAIDAAGEALLVRPEIPLVRLGMLPLVGVDVLPRAVARLRAQGNLPRLAVREHTVAGLAAMLCAGELDCIVGRLQQDDAGQFQASARITRLRDEYLAVVCAPGHSLARQRDVALADLHEGPWILPPRGTHTRDVFEQPFLDSGQLPPVPHIESASFHSNLAMTAAGDFLTVAPATALAHYQAMSMVREVRLRAPFASGHLVFITPAEIESLPAVDQLREALEAVTAQDSGLPPAPVRRRR</sequence>
<evidence type="ECO:0000256" key="4">
    <source>
        <dbReference type="ARBA" id="ARBA00023163"/>
    </source>
</evidence>
<dbReference type="InterPro" id="IPR005119">
    <property type="entry name" value="LysR_subst-bd"/>
</dbReference>
<evidence type="ECO:0000256" key="1">
    <source>
        <dbReference type="ARBA" id="ARBA00009437"/>
    </source>
</evidence>
<dbReference type="InterPro" id="IPR000847">
    <property type="entry name" value="LysR_HTH_N"/>
</dbReference>
<evidence type="ECO:0000256" key="3">
    <source>
        <dbReference type="ARBA" id="ARBA00023125"/>
    </source>
</evidence>
<proteinExistence type="inferred from homology"/>
<dbReference type="GO" id="GO:0005829">
    <property type="term" value="C:cytosol"/>
    <property type="evidence" value="ECO:0007669"/>
    <property type="project" value="TreeGrafter"/>
</dbReference>
<dbReference type="RefSeq" id="WP_116337621.1">
    <property type="nucleotide sequence ID" value="NZ_LT976856.1"/>
</dbReference>
<protein>
    <submittedName>
        <fullName evidence="6">Transcriptional regulator, LysR-family</fullName>
    </submittedName>
</protein>
<dbReference type="PRINTS" id="PR00039">
    <property type="entry name" value="HTHLYSR"/>
</dbReference>
<feature type="domain" description="HTH lysR-type" evidence="5">
    <location>
        <begin position="22"/>
        <end position="79"/>
    </location>
</feature>
<name>A0A375BNK0_9BURK</name>
<keyword evidence="3" id="KW-0238">DNA-binding</keyword>
<dbReference type="InterPro" id="IPR050950">
    <property type="entry name" value="HTH-type_LysR_regulators"/>
</dbReference>
<dbReference type="GO" id="GO:0003677">
    <property type="term" value="F:DNA binding"/>
    <property type="evidence" value="ECO:0007669"/>
    <property type="project" value="UniProtKB-KW"/>
</dbReference>